<accession>A0AAV4Y171</accession>
<proteinExistence type="predicted"/>
<dbReference type="AlphaFoldDB" id="A0AAV4Y171"/>
<evidence type="ECO:0000313" key="2">
    <source>
        <dbReference type="Proteomes" id="UP001054945"/>
    </source>
</evidence>
<keyword evidence="2" id="KW-1185">Reference proteome</keyword>
<protein>
    <submittedName>
        <fullName evidence="1">Uncharacterized protein</fullName>
    </submittedName>
</protein>
<evidence type="ECO:0000313" key="1">
    <source>
        <dbReference type="EMBL" id="GIZ00559.1"/>
    </source>
</evidence>
<gene>
    <name evidence="1" type="ORF">CEXT_498911</name>
</gene>
<comment type="caution">
    <text evidence="1">The sequence shown here is derived from an EMBL/GenBank/DDBJ whole genome shotgun (WGS) entry which is preliminary data.</text>
</comment>
<dbReference type="EMBL" id="BPLR01018559">
    <property type="protein sequence ID" value="GIZ00559.1"/>
    <property type="molecule type" value="Genomic_DNA"/>
</dbReference>
<sequence length="190" mass="22278">MYLNTPKAEKNSKEICIVDFFSLANIRRFIGPTSSHSRRKARPKNKFSGLLANIYCLLYCEMESEKRSRNSKTAISQVNKKIYFIYNRPLYFTSPNLILLLCGCIRKRATEKKESKQPRRMLPAICFCNSEPVTRHFLEKLKMQQQIGPKAVGIHWKMALFEGELGFFSCLTVLFLYETHFSKIMRKQQF</sequence>
<reference evidence="1 2" key="1">
    <citation type="submission" date="2021-06" db="EMBL/GenBank/DDBJ databases">
        <title>Caerostris extrusa draft genome.</title>
        <authorList>
            <person name="Kono N."/>
            <person name="Arakawa K."/>
        </authorList>
    </citation>
    <scope>NUCLEOTIDE SEQUENCE [LARGE SCALE GENOMIC DNA]</scope>
</reference>
<organism evidence="1 2">
    <name type="scientific">Caerostris extrusa</name>
    <name type="common">Bark spider</name>
    <name type="synonym">Caerostris bankana</name>
    <dbReference type="NCBI Taxonomy" id="172846"/>
    <lineage>
        <taxon>Eukaryota</taxon>
        <taxon>Metazoa</taxon>
        <taxon>Ecdysozoa</taxon>
        <taxon>Arthropoda</taxon>
        <taxon>Chelicerata</taxon>
        <taxon>Arachnida</taxon>
        <taxon>Araneae</taxon>
        <taxon>Araneomorphae</taxon>
        <taxon>Entelegynae</taxon>
        <taxon>Araneoidea</taxon>
        <taxon>Araneidae</taxon>
        <taxon>Caerostris</taxon>
    </lineage>
</organism>
<name>A0AAV4Y171_CAEEX</name>
<dbReference type="Proteomes" id="UP001054945">
    <property type="component" value="Unassembled WGS sequence"/>
</dbReference>